<sequence>MSPTTVPPFVVFGYGSLIFKPPPNVVAQVPGFLKGYVRRFAQKSHDHRGTPENPGRVVTLVHKEDWDIFSTSDPFPDEDIVWGVAYTIDPEFEADVRAYLDYREKDGYTMESMPIYGVEDGVEKVIIPNVRSLRIDSFFQYRLSSCRHTHCYVGRRDNPSFIGSEPLPDLAHRIWISVGPSGPNKEYLYNLANAVRELSPESYDKHLFALEELVKALDGKSGISVPV</sequence>
<dbReference type="GO" id="GO:0061928">
    <property type="term" value="F:glutathione specific gamma-glutamylcyclotransferase activity"/>
    <property type="evidence" value="ECO:0007669"/>
    <property type="project" value="UniProtKB-EC"/>
</dbReference>
<keyword evidence="3" id="KW-0808">Transferase</keyword>
<dbReference type="GO" id="GO:0005737">
    <property type="term" value="C:cytoplasm"/>
    <property type="evidence" value="ECO:0007669"/>
    <property type="project" value="TreeGrafter"/>
</dbReference>
<keyword evidence="4" id="KW-1185">Reference proteome</keyword>
<reference evidence="3" key="1">
    <citation type="submission" date="2020-05" db="EMBL/GenBank/DDBJ databases">
        <title>Mycena genomes resolve the evolution of fungal bioluminescence.</title>
        <authorList>
            <person name="Tsai I.J."/>
        </authorList>
    </citation>
    <scope>NUCLEOTIDE SEQUENCE</scope>
    <source>
        <strain evidence="3">CCC161011</strain>
    </source>
</reference>
<dbReference type="InterPro" id="IPR013024">
    <property type="entry name" value="GGCT-like"/>
</dbReference>
<keyword evidence="2" id="KW-0456">Lyase</keyword>
<dbReference type="OrthoDB" id="5894at2759"/>
<dbReference type="InterPro" id="IPR006840">
    <property type="entry name" value="ChaC"/>
</dbReference>
<dbReference type="GO" id="GO:0006751">
    <property type="term" value="P:glutathione catabolic process"/>
    <property type="evidence" value="ECO:0007669"/>
    <property type="project" value="InterPro"/>
</dbReference>
<evidence type="ECO:0000313" key="4">
    <source>
        <dbReference type="Proteomes" id="UP000620124"/>
    </source>
</evidence>
<dbReference type="PANTHER" id="PTHR12192">
    <property type="entry name" value="CATION TRANSPORT PROTEIN CHAC-RELATED"/>
    <property type="match status" value="1"/>
</dbReference>
<evidence type="ECO:0000256" key="1">
    <source>
        <dbReference type="ARBA" id="ARBA00012344"/>
    </source>
</evidence>
<dbReference type="GO" id="GO:0016740">
    <property type="term" value="F:transferase activity"/>
    <property type="evidence" value="ECO:0007669"/>
    <property type="project" value="UniProtKB-KW"/>
</dbReference>
<protein>
    <recommendedName>
        <fullName evidence="1">glutathione-specific gamma-glutamylcyclotransferase</fullName>
        <ecNumber evidence="1">4.3.2.7</ecNumber>
    </recommendedName>
</protein>
<evidence type="ECO:0000256" key="2">
    <source>
        <dbReference type="ARBA" id="ARBA00023239"/>
    </source>
</evidence>
<dbReference type="CDD" id="cd06661">
    <property type="entry name" value="GGCT_like"/>
    <property type="match status" value="1"/>
</dbReference>
<dbReference type="SUPFAM" id="SSF110857">
    <property type="entry name" value="Gamma-glutamyl cyclotransferase-like"/>
    <property type="match status" value="1"/>
</dbReference>
<dbReference type="PANTHER" id="PTHR12192:SF2">
    <property type="entry name" value="GLUTATHIONE-SPECIFIC GAMMA-GLUTAMYLCYCLOTRANSFERASE 2"/>
    <property type="match status" value="1"/>
</dbReference>
<dbReference type="Proteomes" id="UP000620124">
    <property type="component" value="Unassembled WGS sequence"/>
</dbReference>
<name>A0A8H6XZG1_9AGAR</name>
<comment type="caution">
    <text evidence="3">The sequence shown here is derived from an EMBL/GenBank/DDBJ whole genome shotgun (WGS) entry which is preliminary data.</text>
</comment>
<dbReference type="EC" id="4.3.2.7" evidence="1"/>
<dbReference type="Pfam" id="PF04752">
    <property type="entry name" value="ChaC"/>
    <property type="match status" value="1"/>
</dbReference>
<proteinExistence type="predicted"/>
<dbReference type="AlphaFoldDB" id="A0A8H6XZG1"/>
<accession>A0A8H6XZG1</accession>
<organism evidence="3 4">
    <name type="scientific">Mycena venus</name>
    <dbReference type="NCBI Taxonomy" id="2733690"/>
    <lineage>
        <taxon>Eukaryota</taxon>
        <taxon>Fungi</taxon>
        <taxon>Dikarya</taxon>
        <taxon>Basidiomycota</taxon>
        <taxon>Agaricomycotina</taxon>
        <taxon>Agaricomycetes</taxon>
        <taxon>Agaricomycetidae</taxon>
        <taxon>Agaricales</taxon>
        <taxon>Marasmiineae</taxon>
        <taxon>Mycenaceae</taxon>
        <taxon>Mycena</taxon>
    </lineage>
</organism>
<dbReference type="Gene3D" id="3.10.490.10">
    <property type="entry name" value="Gamma-glutamyl cyclotransferase-like"/>
    <property type="match status" value="1"/>
</dbReference>
<dbReference type="EMBL" id="JACAZI010000011">
    <property type="protein sequence ID" value="KAF7349040.1"/>
    <property type="molecule type" value="Genomic_DNA"/>
</dbReference>
<dbReference type="InterPro" id="IPR036568">
    <property type="entry name" value="GGCT-like_sf"/>
</dbReference>
<evidence type="ECO:0000313" key="3">
    <source>
        <dbReference type="EMBL" id="KAF7349040.1"/>
    </source>
</evidence>
<gene>
    <name evidence="3" type="ORF">MVEN_01425600</name>
</gene>